<dbReference type="EMBL" id="CM023481">
    <property type="protein sequence ID" value="KAH6947099.1"/>
    <property type="molecule type" value="Genomic_DNA"/>
</dbReference>
<gene>
    <name evidence="1" type="ORF">HPB50_017081</name>
</gene>
<keyword evidence="2" id="KW-1185">Reference proteome</keyword>
<reference evidence="1" key="1">
    <citation type="submission" date="2020-05" db="EMBL/GenBank/DDBJ databases">
        <title>Large-scale comparative analyses of tick genomes elucidate their genetic diversity and vector capacities.</title>
        <authorList>
            <person name="Jia N."/>
            <person name="Wang J."/>
            <person name="Shi W."/>
            <person name="Du L."/>
            <person name="Sun Y."/>
            <person name="Zhan W."/>
            <person name="Jiang J."/>
            <person name="Wang Q."/>
            <person name="Zhang B."/>
            <person name="Ji P."/>
            <person name="Sakyi L.B."/>
            <person name="Cui X."/>
            <person name="Yuan T."/>
            <person name="Jiang B."/>
            <person name="Yang W."/>
            <person name="Lam T.T.-Y."/>
            <person name="Chang Q."/>
            <person name="Ding S."/>
            <person name="Wang X."/>
            <person name="Zhu J."/>
            <person name="Ruan X."/>
            <person name="Zhao L."/>
            <person name="Wei J."/>
            <person name="Que T."/>
            <person name="Du C."/>
            <person name="Cheng J."/>
            <person name="Dai P."/>
            <person name="Han X."/>
            <person name="Huang E."/>
            <person name="Gao Y."/>
            <person name="Liu J."/>
            <person name="Shao H."/>
            <person name="Ye R."/>
            <person name="Li L."/>
            <person name="Wei W."/>
            <person name="Wang X."/>
            <person name="Wang C."/>
            <person name="Yang T."/>
            <person name="Huo Q."/>
            <person name="Li W."/>
            <person name="Guo W."/>
            <person name="Chen H."/>
            <person name="Zhou L."/>
            <person name="Ni X."/>
            <person name="Tian J."/>
            <person name="Zhou Y."/>
            <person name="Sheng Y."/>
            <person name="Liu T."/>
            <person name="Pan Y."/>
            <person name="Xia L."/>
            <person name="Li J."/>
            <person name="Zhao F."/>
            <person name="Cao W."/>
        </authorList>
    </citation>
    <scope>NUCLEOTIDE SEQUENCE</scope>
    <source>
        <strain evidence="1">Hyas-2018</strain>
    </source>
</reference>
<evidence type="ECO:0000313" key="1">
    <source>
        <dbReference type="EMBL" id="KAH6947099.1"/>
    </source>
</evidence>
<dbReference type="Proteomes" id="UP000821845">
    <property type="component" value="Chromosome 1"/>
</dbReference>
<sequence>MGGLCSCCKPPLPEVDERSVLTSRSQAIVAETEYRSIASNIAEFNKPPPVPEAQAPSTSPGLDLPQRPETARARSVTFREQKSASDSEDLSVRQRSASDTEADKSVGLKDRERSVSSELC</sequence>
<name>A0ACB7TLS7_HYAAI</name>
<protein>
    <submittedName>
        <fullName evidence="1">Uncharacterized protein</fullName>
    </submittedName>
</protein>
<proteinExistence type="predicted"/>
<accession>A0ACB7TLS7</accession>
<evidence type="ECO:0000313" key="2">
    <source>
        <dbReference type="Proteomes" id="UP000821845"/>
    </source>
</evidence>
<comment type="caution">
    <text evidence="1">The sequence shown here is derived from an EMBL/GenBank/DDBJ whole genome shotgun (WGS) entry which is preliminary data.</text>
</comment>
<organism evidence="1 2">
    <name type="scientific">Hyalomma asiaticum</name>
    <name type="common">Tick</name>
    <dbReference type="NCBI Taxonomy" id="266040"/>
    <lineage>
        <taxon>Eukaryota</taxon>
        <taxon>Metazoa</taxon>
        <taxon>Ecdysozoa</taxon>
        <taxon>Arthropoda</taxon>
        <taxon>Chelicerata</taxon>
        <taxon>Arachnida</taxon>
        <taxon>Acari</taxon>
        <taxon>Parasitiformes</taxon>
        <taxon>Ixodida</taxon>
        <taxon>Ixodoidea</taxon>
        <taxon>Ixodidae</taxon>
        <taxon>Hyalomminae</taxon>
        <taxon>Hyalomma</taxon>
    </lineage>
</organism>